<comment type="caution">
    <text evidence="10">Lacks conserved residue(s) required for the propagation of feature annotation.</text>
</comment>
<dbReference type="GO" id="GO:0006508">
    <property type="term" value="P:proteolysis"/>
    <property type="evidence" value="ECO:0007669"/>
    <property type="project" value="UniProtKB-KW"/>
</dbReference>
<dbReference type="GO" id="GO:0008270">
    <property type="term" value="F:zinc ion binding"/>
    <property type="evidence" value="ECO:0007669"/>
    <property type="project" value="InterPro"/>
</dbReference>
<name>A0A915J6Y2_ROMCU</name>
<dbReference type="PANTHER" id="PTHR11705">
    <property type="entry name" value="PROTEASE FAMILY M14 CARBOXYPEPTIDASE A,B"/>
    <property type="match status" value="1"/>
</dbReference>
<evidence type="ECO:0000259" key="11">
    <source>
        <dbReference type="PROSITE" id="PS52035"/>
    </source>
</evidence>
<dbReference type="PRINTS" id="PR00765">
    <property type="entry name" value="CRBOXYPTASEA"/>
</dbReference>
<dbReference type="WBParaSite" id="nRc.2.0.1.t21895-RA">
    <property type="protein sequence ID" value="nRc.2.0.1.t21895-RA"/>
    <property type="gene ID" value="nRc.2.0.1.g21895"/>
</dbReference>
<dbReference type="PANTHER" id="PTHR11705:SF91">
    <property type="entry name" value="FI01817P-RELATED"/>
    <property type="match status" value="1"/>
</dbReference>
<organism evidence="12 13">
    <name type="scientific">Romanomermis culicivorax</name>
    <name type="common">Nematode worm</name>
    <dbReference type="NCBI Taxonomy" id="13658"/>
    <lineage>
        <taxon>Eukaryota</taxon>
        <taxon>Metazoa</taxon>
        <taxon>Ecdysozoa</taxon>
        <taxon>Nematoda</taxon>
        <taxon>Enoplea</taxon>
        <taxon>Dorylaimia</taxon>
        <taxon>Mermithida</taxon>
        <taxon>Mermithoidea</taxon>
        <taxon>Mermithidae</taxon>
        <taxon>Romanomermis</taxon>
    </lineage>
</organism>
<dbReference type="GO" id="GO:0005615">
    <property type="term" value="C:extracellular space"/>
    <property type="evidence" value="ECO:0007669"/>
    <property type="project" value="TreeGrafter"/>
</dbReference>
<keyword evidence="6" id="KW-0732">Signal</keyword>
<dbReference type="InterPro" id="IPR057246">
    <property type="entry name" value="CARBOXYPEPT_ZN_1"/>
</dbReference>
<sequence>KFYRKIDPNLTKNLLKEEFSLKGDLHKPDEEALKLIEGEIKQVAEEEFNRIHFPTDPFGFFPLDKYHRYDEIVQFVKKLVEHYAHIAQLFKIGDTYEKRPIYGVKIGKPRTDGALKKGIFIDAGVHAREWIAPAACLCVMNAFVRDYNKNMTITKLVDNLDWYFVPNANPDGYEYTWNKDRMWRKTTAPQYCNSTGCCYGVDLNRNWDFHWGESAEGKDPCSEMYPGASPFSEPETKSLSKWIYGLKGQLLSYITLHSYGQMWLIPYGYARNIYAPDFDQLNNSIMLIHF</sequence>
<dbReference type="AlphaFoldDB" id="A0A915J6Y2"/>
<keyword evidence="12" id="KW-1185">Reference proteome</keyword>
<evidence type="ECO:0000256" key="7">
    <source>
        <dbReference type="ARBA" id="ARBA00022801"/>
    </source>
</evidence>
<keyword evidence="4" id="KW-0645">Protease</keyword>
<keyword evidence="7" id="KW-0378">Hydrolase</keyword>
<evidence type="ECO:0000313" key="12">
    <source>
        <dbReference type="Proteomes" id="UP000887565"/>
    </source>
</evidence>
<dbReference type="InterPro" id="IPR000834">
    <property type="entry name" value="Peptidase_M14"/>
</dbReference>
<dbReference type="FunFam" id="3.40.630.10:FF:000084">
    <property type="entry name" value="Carboxypeptidase B2"/>
    <property type="match status" value="1"/>
</dbReference>
<evidence type="ECO:0000256" key="5">
    <source>
        <dbReference type="ARBA" id="ARBA00022723"/>
    </source>
</evidence>
<accession>A0A915J6Y2</accession>
<evidence type="ECO:0000256" key="2">
    <source>
        <dbReference type="ARBA" id="ARBA00005988"/>
    </source>
</evidence>
<dbReference type="OMA" id="IHICTSA"/>
<evidence type="ECO:0000256" key="6">
    <source>
        <dbReference type="ARBA" id="ARBA00022729"/>
    </source>
</evidence>
<evidence type="ECO:0000256" key="8">
    <source>
        <dbReference type="ARBA" id="ARBA00022833"/>
    </source>
</evidence>
<proteinExistence type="inferred from homology"/>
<dbReference type="Gene3D" id="3.40.630.10">
    <property type="entry name" value="Zn peptidases"/>
    <property type="match status" value="1"/>
</dbReference>
<feature type="domain" description="Peptidase M14" evidence="11">
    <location>
        <begin position="65"/>
        <end position="290"/>
    </location>
</feature>
<dbReference type="SMART" id="SM00631">
    <property type="entry name" value="Zn_pept"/>
    <property type="match status" value="1"/>
</dbReference>
<evidence type="ECO:0000313" key="13">
    <source>
        <dbReference type="WBParaSite" id="nRc.2.0.1.t21895-RA"/>
    </source>
</evidence>
<evidence type="ECO:0000256" key="10">
    <source>
        <dbReference type="PROSITE-ProRule" id="PRU01379"/>
    </source>
</evidence>
<keyword evidence="5" id="KW-0479">Metal-binding</keyword>
<dbReference type="Proteomes" id="UP000887565">
    <property type="component" value="Unplaced"/>
</dbReference>
<dbReference type="GO" id="GO:0004181">
    <property type="term" value="F:metallocarboxypeptidase activity"/>
    <property type="evidence" value="ECO:0007669"/>
    <property type="project" value="InterPro"/>
</dbReference>
<evidence type="ECO:0000256" key="4">
    <source>
        <dbReference type="ARBA" id="ARBA00022670"/>
    </source>
</evidence>
<reference evidence="13" key="1">
    <citation type="submission" date="2022-11" db="UniProtKB">
        <authorList>
            <consortium name="WormBaseParasite"/>
        </authorList>
    </citation>
    <scope>IDENTIFICATION</scope>
</reference>
<evidence type="ECO:0000256" key="9">
    <source>
        <dbReference type="ARBA" id="ARBA00023049"/>
    </source>
</evidence>
<keyword evidence="9" id="KW-0482">Metalloprotease</keyword>
<evidence type="ECO:0000256" key="3">
    <source>
        <dbReference type="ARBA" id="ARBA00022645"/>
    </source>
</evidence>
<dbReference type="PROSITE" id="PS00132">
    <property type="entry name" value="CARBOXYPEPT_ZN_1"/>
    <property type="match status" value="1"/>
</dbReference>
<comment type="cofactor">
    <cofactor evidence="1">
        <name>Zn(2+)</name>
        <dbReference type="ChEBI" id="CHEBI:29105"/>
    </cofactor>
</comment>
<dbReference type="Pfam" id="PF00246">
    <property type="entry name" value="Peptidase_M14"/>
    <property type="match status" value="1"/>
</dbReference>
<evidence type="ECO:0000256" key="1">
    <source>
        <dbReference type="ARBA" id="ARBA00001947"/>
    </source>
</evidence>
<dbReference type="PROSITE" id="PS52035">
    <property type="entry name" value="PEPTIDASE_M14"/>
    <property type="match status" value="1"/>
</dbReference>
<keyword evidence="3" id="KW-0121">Carboxypeptidase</keyword>
<keyword evidence="8" id="KW-0862">Zinc</keyword>
<comment type="similarity">
    <text evidence="2 10">Belongs to the peptidase M14 family.</text>
</comment>
<dbReference type="SUPFAM" id="SSF53187">
    <property type="entry name" value="Zn-dependent exopeptidases"/>
    <property type="match status" value="1"/>
</dbReference>
<protein>
    <submittedName>
        <fullName evidence="13">Peptidase M14 carboxypeptidase A domain-containing protein</fullName>
    </submittedName>
</protein>